<proteinExistence type="predicted"/>
<comment type="caution">
    <text evidence="1">The sequence shown here is derived from an EMBL/GenBank/DDBJ whole genome shotgun (WGS) entry which is preliminary data.</text>
</comment>
<sequence>MSHTTLNSSAFRTPASSTTASNAMRELFSAMPIVIFYKAARAALMQRRSAAVQR</sequence>
<dbReference type="RefSeq" id="WP_186454109.1">
    <property type="nucleotide sequence ID" value="NZ_VIVL01000001.1"/>
</dbReference>
<reference evidence="1 2" key="1">
    <citation type="submission" date="2019-06" db="EMBL/GenBank/DDBJ databases">
        <title>Sorghum-associated microbial communities from plants grown in Nebraska, USA.</title>
        <authorList>
            <person name="Schachtman D."/>
        </authorList>
    </citation>
    <scope>NUCLEOTIDE SEQUENCE [LARGE SCALE GENOMIC DNA]</scope>
    <source>
        <strain evidence="1 2">T529</strain>
    </source>
</reference>
<accession>A0A561CJG0</accession>
<dbReference type="EMBL" id="VIVL01000001">
    <property type="protein sequence ID" value="TWD91335.1"/>
    <property type="molecule type" value="Genomic_DNA"/>
</dbReference>
<name>A0A561CJG0_9BURK</name>
<protein>
    <submittedName>
        <fullName evidence="1">Uncharacterized protein</fullName>
    </submittedName>
</protein>
<evidence type="ECO:0000313" key="2">
    <source>
        <dbReference type="Proteomes" id="UP000319722"/>
    </source>
</evidence>
<dbReference type="Proteomes" id="UP000319722">
    <property type="component" value="Unassembled WGS sequence"/>
</dbReference>
<gene>
    <name evidence="1" type="ORF">FB547_1011021</name>
</gene>
<evidence type="ECO:0000313" key="1">
    <source>
        <dbReference type="EMBL" id="TWD91335.1"/>
    </source>
</evidence>
<organism evidence="1 2">
    <name type="scientific">Variovorax beijingensis</name>
    <dbReference type="NCBI Taxonomy" id="2496117"/>
    <lineage>
        <taxon>Bacteria</taxon>
        <taxon>Pseudomonadati</taxon>
        <taxon>Pseudomonadota</taxon>
        <taxon>Betaproteobacteria</taxon>
        <taxon>Burkholderiales</taxon>
        <taxon>Comamonadaceae</taxon>
        <taxon>Variovorax</taxon>
    </lineage>
</organism>
<dbReference type="AlphaFoldDB" id="A0A561CJG0"/>